<dbReference type="GO" id="GO:0031419">
    <property type="term" value="F:cobalamin binding"/>
    <property type="evidence" value="ECO:0007669"/>
    <property type="project" value="InterPro"/>
</dbReference>
<gene>
    <name evidence="8" type="ORF">COW36_08595</name>
</gene>
<keyword evidence="2" id="KW-0949">S-adenosyl-L-methionine</keyword>
<dbReference type="InterPro" id="IPR058240">
    <property type="entry name" value="rSAM_sf"/>
</dbReference>
<dbReference type="InterPro" id="IPR034466">
    <property type="entry name" value="Methyltransferase_Class_B"/>
</dbReference>
<dbReference type="InterPro" id="IPR051198">
    <property type="entry name" value="BchE-like"/>
</dbReference>
<dbReference type="PANTHER" id="PTHR43409">
    <property type="entry name" value="ANAEROBIC MAGNESIUM-PROTOPORPHYRIN IX MONOMETHYL ESTER CYCLASE-RELATED"/>
    <property type="match status" value="1"/>
</dbReference>
<evidence type="ECO:0000259" key="6">
    <source>
        <dbReference type="PROSITE" id="PS51332"/>
    </source>
</evidence>
<comment type="cofactor">
    <cofactor evidence="1">
        <name>[4Fe-4S] cluster</name>
        <dbReference type="ChEBI" id="CHEBI:49883"/>
    </cofactor>
</comment>
<evidence type="ECO:0000313" key="9">
    <source>
        <dbReference type="Proteomes" id="UP000231019"/>
    </source>
</evidence>
<dbReference type="Proteomes" id="UP000231019">
    <property type="component" value="Unassembled WGS sequence"/>
</dbReference>
<dbReference type="SMART" id="SM00729">
    <property type="entry name" value="Elp3"/>
    <property type="match status" value="1"/>
</dbReference>
<dbReference type="AlphaFoldDB" id="A0A2M7G6C6"/>
<keyword evidence="5" id="KW-0411">Iron-sulfur</keyword>
<dbReference type="SFLD" id="SFLDG01123">
    <property type="entry name" value="methyltransferase_(Class_B)"/>
    <property type="match status" value="1"/>
</dbReference>
<evidence type="ECO:0000256" key="1">
    <source>
        <dbReference type="ARBA" id="ARBA00001966"/>
    </source>
</evidence>
<feature type="domain" description="Radical SAM core" evidence="7">
    <location>
        <begin position="186"/>
        <end position="418"/>
    </location>
</feature>
<dbReference type="GO" id="GO:0005829">
    <property type="term" value="C:cytosol"/>
    <property type="evidence" value="ECO:0007669"/>
    <property type="project" value="TreeGrafter"/>
</dbReference>
<keyword evidence="3" id="KW-0479">Metal-binding</keyword>
<dbReference type="EMBL" id="PFFQ01000023">
    <property type="protein sequence ID" value="PIW17545.1"/>
    <property type="molecule type" value="Genomic_DNA"/>
</dbReference>
<dbReference type="SFLD" id="SFLDS00029">
    <property type="entry name" value="Radical_SAM"/>
    <property type="match status" value="1"/>
</dbReference>
<accession>A0A2M7G6C6</accession>
<dbReference type="PANTHER" id="PTHR43409:SF16">
    <property type="entry name" value="SLR0320 PROTEIN"/>
    <property type="match status" value="1"/>
</dbReference>
<dbReference type="GO" id="GO:0046872">
    <property type="term" value="F:metal ion binding"/>
    <property type="evidence" value="ECO:0007669"/>
    <property type="project" value="UniProtKB-KW"/>
</dbReference>
<dbReference type="InterPro" id="IPR006638">
    <property type="entry name" value="Elp3/MiaA/NifB-like_rSAM"/>
</dbReference>
<evidence type="ECO:0000256" key="4">
    <source>
        <dbReference type="ARBA" id="ARBA00023004"/>
    </source>
</evidence>
<comment type="caution">
    <text evidence="8">The sequence shown here is derived from an EMBL/GenBank/DDBJ whole genome shotgun (WGS) entry which is preliminary data.</text>
</comment>
<evidence type="ECO:0000256" key="5">
    <source>
        <dbReference type="ARBA" id="ARBA00023014"/>
    </source>
</evidence>
<dbReference type="Pfam" id="PF04055">
    <property type="entry name" value="Radical_SAM"/>
    <property type="match status" value="1"/>
</dbReference>
<dbReference type="PROSITE" id="PS51332">
    <property type="entry name" value="B12_BINDING"/>
    <property type="match status" value="1"/>
</dbReference>
<proteinExistence type="predicted"/>
<dbReference type="CDD" id="cd01335">
    <property type="entry name" value="Radical_SAM"/>
    <property type="match status" value="1"/>
</dbReference>
<dbReference type="InterPro" id="IPR023404">
    <property type="entry name" value="rSAM_horseshoe"/>
</dbReference>
<dbReference type="SFLD" id="SFLDG01082">
    <property type="entry name" value="B12-binding_domain_containing"/>
    <property type="match status" value="1"/>
</dbReference>
<sequence>MRHPWKIGLVQINSNAMNYLPYSVGLLQAYAQEHASQPDIFEFLIPIHKPVSLAQARWYFREADLVGFSTYMWNVKRTLAIAQAVKETNPQALIVLGGPQVPDRAEKFLRENPFIDLCVHGEGEAVFLHILEQLETRDWQTIAGISYLKQNQFVYQAPGARIKDINQIPSPYLKGIFEPLIRSQIKPTKWSAMWETNRGCPFSCSFCDWGSAVQSKIYSFDLERLNQEIDWFVKYQLEFVFCCDANFGILPRDVELARQLAATKKEWGYPRLMSFQNAKNATERVYEIQTLLYGAELNSEVTLSMQSIDPHTLESIRRENISLESFKVLQQRFTRDGIITYTDIIVGLPGESYDSFAEGINTLLGQGQHSCIKFHNLAILPNAEMGHPDYIAKYGLETVEVPLANAHRKPEEAIDGIEETQELVIGSKSMSREDWVRTRVFAWVTGLFHFRKEWLQLPFILLANQAGISYRESLEWLIQAPERFPLLHAGIQFLIQKARSIQAGDYEFVMGEGEWAVFWLADEYLFINWILAGQVDQVYAESEAWLKELLKQRNTEFSEELLSQAIALSRLAFDLDMKPGPFEITLDWNLWDYYQGILKGEPVELRQIKSSYLKDWEGKPFTLENKLKAHERAVFHPQS</sequence>
<evidence type="ECO:0000259" key="7">
    <source>
        <dbReference type="PROSITE" id="PS51918"/>
    </source>
</evidence>
<dbReference type="Gene3D" id="3.40.50.280">
    <property type="entry name" value="Cobalamin-binding domain"/>
    <property type="match status" value="1"/>
</dbReference>
<dbReference type="InterPro" id="IPR007197">
    <property type="entry name" value="rSAM"/>
</dbReference>
<dbReference type="GO" id="GO:0051539">
    <property type="term" value="F:4 iron, 4 sulfur cluster binding"/>
    <property type="evidence" value="ECO:0007669"/>
    <property type="project" value="UniProtKB-KW"/>
</dbReference>
<dbReference type="Pfam" id="PF02310">
    <property type="entry name" value="B12-binding"/>
    <property type="match status" value="1"/>
</dbReference>
<name>A0A2M7G6C6_9BACT</name>
<dbReference type="GO" id="GO:0003824">
    <property type="term" value="F:catalytic activity"/>
    <property type="evidence" value="ECO:0007669"/>
    <property type="project" value="InterPro"/>
</dbReference>
<evidence type="ECO:0000313" key="8">
    <source>
        <dbReference type="EMBL" id="PIW17545.1"/>
    </source>
</evidence>
<evidence type="ECO:0000256" key="3">
    <source>
        <dbReference type="ARBA" id="ARBA00022723"/>
    </source>
</evidence>
<dbReference type="SUPFAM" id="SSF102114">
    <property type="entry name" value="Radical SAM enzymes"/>
    <property type="match status" value="1"/>
</dbReference>
<protein>
    <submittedName>
        <fullName evidence="8">Uncharacterized protein</fullName>
    </submittedName>
</protein>
<feature type="domain" description="B12-binding" evidence="6">
    <location>
        <begin position="4"/>
        <end position="141"/>
    </location>
</feature>
<keyword evidence="4" id="KW-0408">Iron</keyword>
<reference evidence="8 9" key="1">
    <citation type="submission" date="2017-09" db="EMBL/GenBank/DDBJ databases">
        <title>Depth-based differentiation of microbial function through sediment-hosted aquifers and enrichment of novel symbionts in the deep terrestrial subsurface.</title>
        <authorList>
            <person name="Probst A.J."/>
            <person name="Ladd B."/>
            <person name="Jarett J.K."/>
            <person name="Geller-Mcgrath D.E."/>
            <person name="Sieber C.M."/>
            <person name="Emerson J.B."/>
            <person name="Anantharaman K."/>
            <person name="Thomas B.C."/>
            <person name="Malmstrom R."/>
            <person name="Stieglmeier M."/>
            <person name="Klingl A."/>
            <person name="Woyke T."/>
            <person name="Ryan C.M."/>
            <person name="Banfield J.F."/>
        </authorList>
    </citation>
    <scope>NUCLEOTIDE SEQUENCE [LARGE SCALE GENOMIC DNA]</scope>
    <source>
        <strain evidence="8">CG17_big_fil_post_rev_8_21_14_2_50_48_46</strain>
    </source>
</reference>
<dbReference type="Gene3D" id="3.80.30.20">
    <property type="entry name" value="tm_1862 like domain"/>
    <property type="match status" value="1"/>
</dbReference>
<dbReference type="InterPro" id="IPR006158">
    <property type="entry name" value="Cobalamin-bd"/>
</dbReference>
<organism evidence="8 9">
    <name type="scientific">bacterium (Candidatus Blackallbacteria) CG17_big_fil_post_rev_8_21_14_2_50_48_46</name>
    <dbReference type="NCBI Taxonomy" id="2014261"/>
    <lineage>
        <taxon>Bacteria</taxon>
        <taxon>Candidatus Blackallbacteria</taxon>
    </lineage>
</organism>
<evidence type="ECO:0000256" key="2">
    <source>
        <dbReference type="ARBA" id="ARBA00022691"/>
    </source>
</evidence>
<dbReference type="PROSITE" id="PS51918">
    <property type="entry name" value="RADICAL_SAM"/>
    <property type="match status" value="1"/>
</dbReference>